<accession>A0A6J6QM04</accession>
<dbReference type="AlphaFoldDB" id="A0A6J6QM04"/>
<organism evidence="1">
    <name type="scientific">freshwater metagenome</name>
    <dbReference type="NCBI Taxonomy" id="449393"/>
    <lineage>
        <taxon>unclassified sequences</taxon>
        <taxon>metagenomes</taxon>
        <taxon>ecological metagenomes</taxon>
    </lineage>
</organism>
<proteinExistence type="predicted"/>
<reference evidence="1" key="1">
    <citation type="submission" date="2020-05" db="EMBL/GenBank/DDBJ databases">
        <authorList>
            <person name="Chiriac C."/>
            <person name="Salcher M."/>
            <person name="Ghai R."/>
            <person name="Kavagutti S V."/>
        </authorList>
    </citation>
    <scope>NUCLEOTIDE SEQUENCE</scope>
</reference>
<name>A0A6J6QM04_9ZZZZ</name>
<evidence type="ECO:0000313" key="1">
    <source>
        <dbReference type="EMBL" id="CAB4712841.1"/>
    </source>
</evidence>
<protein>
    <submittedName>
        <fullName evidence="1">Unannotated protein</fullName>
    </submittedName>
</protein>
<sequence>MLAETAATAFGADGTKPLAIDTVVGINVFAEFKNLICSIPNRRSESSDLTPPPAAGVTWVTVTEPSAFLLKV</sequence>
<gene>
    <name evidence="1" type="ORF">UFOPK2648_00993</name>
</gene>
<dbReference type="EMBL" id="CAEZYC010000058">
    <property type="protein sequence ID" value="CAB4712841.1"/>
    <property type="molecule type" value="Genomic_DNA"/>
</dbReference>